<feature type="transmembrane region" description="Helical" evidence="5">
    <location>
        <begin position="167"/>
        <end position="190"/>
    </location>
</feature>
<comment type="caution">
    <text evidence="7">The sequence shown here is derived from an EMBL/GenBank/DDBJ whole genome shotgun (WGS) entry which is preliminary data.</text>
</comment>
<dbReference type="Proteomes" id="UP000269157">
    <property type="component" value="Unassembled WGS sequence"/>
</dbReference>
<dbReference type="InterPro" id="IPR050307">
    <property type="entry name" value="Sterol_Desaturase_Related"/>
</dbReference>
<dbReference type="GO" id="GO:0016491">
    <property type="term" value="F:oxidoreductase activity"/>
    <property type="evidence" value="ECO:0007669"/>
    <property type="project" value="InterPro"/>
</dbReference>
<sequence length="333" mass="39181">MSNENANIDEHGQRRDRRGEWRPERPVGFMPLFDWPTTPKIVAKWFFGVPGFLVPWYGVYLLITVIAYLFFTPEMARMQVLSLGWASEILLRNVVMVGLFTGALHLWLYRLRGQGRKRKYNANWMAKNDKRFLFRDQVYDNVFWSMVGVLVWSLFEVGLWWGYANNALPFSGLAANPVWFVLWMLLMPFWRNFHFYWIHRLIHWPPLYRTVHYLHHKNVNVGPWSGMAMHPVEHVIYFSCMFIHLIVPSHPLHMMFNGVTTALGPAVSHSGFDELVFGDAAAIRKEKLMHYLHHRYHTVNFGESAVPLDKWFGSFHDGTPEADARFREGRAKQ</sequence>
<evidence type="ECO:0000313" key="7">
    <source>
        <dbReference type="EMBL" id="RLJ60192.1"/>
    </source>
</evidence>
<evidence type="ECO:0000256" key="3">
    <source>
        <dbReference type="ARBA" id="ARBA00022989"/>
    </source>
</evidence>
<dbReference type="RefSeq" id="WP_121021177.1">
    <property type="nucleotide sequence ID" value="NZ_RCCE01000001.1"/>
</dbReference>
<gene>
    <name evidence="7" type="ORF">BCF46_0389</name>
</gene>
<dbReference type="GO" id="GO:0008610">
    <property type="term" value="P:lipid biosynthetic process"/>
    <property type="evidence" value="ECO:0007669"/>
    <property type="project" value="InterPro"/>
</dbReference>
<keyword evidence="4 5" id="KW-0472">Membrane</keyword>
<feature type="domain" description="Fatty acid hydroxylase" evidence="6">
    <location>
        <begin position="185"/>
        <end position="314"/>
    </location>
</feature>
<dbReference type="AlphaFoldDB" id="A0A497X4Q4"/>
<dbReference type="InterPro" id="IPR006694">
    <property type="entry name" value="Fatty_acid_hydroxylase"/>
</dbReference>
<accession>A0A497X4Q4</accession>
<dbReference type="PANTHER" id="PTHR11863">
    <property type="entry name" value="STEROL DESATURASE"/>
    <property type="match status" value="1"/>
</dbReference>
<keyword evidence="8" id="KW-1185">Reference proteome</keyword>
<evidence type="ECO:0000313" key="8">
    <source>
        <dbReference type="Proteomes" id="UP000269157"/>
    </source>
</evidence>
<dbReference type="Pfam" id="PF04116">
    <property type="entry name" value="FA_hydroxylase"/>
    <property type="match status" value="1"/>
</dbReference>
<dbReference type="GO" id="GO:0005506">
    <property type="term" value="F:iron ion binding"/>
    <property type="evidence" value="ECO:0007669"/>
    <property type="project" value="InterPro"/>
</dbReference>
<feature type="transmembrane region" description="Helical" evidence="5">
    <location>
        <begin position="45"/>
        <end position="70"/>
    </location>
</feature>
<feature type="transmembrane region" description="Helical" evidence="5">
    <location>
        <begin position="141"/>
        <end position="161"/>
    </location>
</feature>
<name>A0A497X4Q4_9RHOB</name>
<protein>
    <submittedName>
        <fullName evidence="7">Sterol desaturase/sphingolipid hydroxylase (Fatty acid hydroxylase superfamily)</fullName>
    </submittedName>
</protein>
<evidence type="ECO:0000256" key="2">
    <source>
        <dbReference type="ARBA" id="ARBA00022692"/>
    </source>
</evidence>
<proteinExistence type="predicted"/>
<dbReference type="OrthoDB" id="9770329at2"/>
<organism evidence="7 8">
    <name type="scientific">Litoreibacter meonggei</name>
    <dbReference type="NCBI Taxonomy" id="1049199"/>
    <lineage>
        <taxon>Bacteria</taxon>
        <taxon>Pseudomonadati</taxon>
        <taxon>Pseudomonadota</taxon>
        <taxon>Alphaproteobacteria</taxon>
        <taxon>Rhodobacterales</taxon>
        <taxon>Roseobacteraceae</taxon>
        <taxon>Litoreibacter</taxon>
    </lineage>
</organism>
<evidence type="ECO:0000256" key="5">
    <source>
        <dbReference type="SAM" id="Phobius"/>
    </source>
</evidence>
<dbReference type="GO" id="GO:0016020">
    <property type="term" value="C:membrane"/>
    <property type="evidence" value="ECO:0007669"/>
    <property type="project" value="UniProtKB-SubCell"/>
</dbReference>
<evidence type="ECO:0000256" key="4">
    <source>
        <dbReference type="ARBA" id="ARBA00023136"/>
    </source>
</evidence>
<feature type="transmembrane region" description="Helical" evidence="5">
    <location>
        <begin position="90"/>
        <end position="109"/>
    </location>
</feature>
<dbReference type="EMBL" id="RCCE01000001">
    <property type="protein sequence ID" value="RLJ60192.1"/>
    <property type="molecule type" value="Genomic_DNA"/>
</dbReference>
<keyword evidence="3 5" id="KW-1133">Transmembrane helix</keyword>
<reference evidence="7 8" key="1">
    <citation type="submission" date="2018-10" db="EMBL/GenBank/DDBJ databases">
        <title>Genomic Encyclopedia of Archaeal and Bacterial Type Strains, Phase II (KMG-II): from individual species to whole genera.</title>
        <authorList>
            <person name="Goeker M."/>
        </authorList>
    </citation>
    <scope>NUCLEOTIDE SEQUENCE [LARGE SCALE GENOMIC DNA]</scope>
    <source>
        <strain evidence="7 8">DSM 29466</strain>
    </source>
</reference>
<comment type="subcellular location">
    <subcellularLocation>
        <location evidence="1">Membrane</location>
    </subcellularLocation>
</comment>
<keyword evidence="2 5" id="KW-0812">Transmembrane</keyword>
<evidence type="ECO:0000256" key="1">
    <source>
        <dbReference type="ARBA" id="ARBA00004370"/>
    </source>
</evidence>
<evidence type="ECO:0000259" key="6">
    <source>
        <dbReference type="Pfam" id="PF04116"/>
    </source>
</evidence>